<evidence type="ECO:0000313" key="1">
    <source>
        <dbReference type="EMBL" id="BCK00581.1"/>
    </source>
</evidence>
<reference evidence="1 2" key="1">
    <citation type="submission" date="2020-08" db="EMBL/GenBank/DDBJ databases">
        <title>Draft genome sequencing of an Anaerocolumna strain isolated from anoxic soil subjected to BSD treatment.</title>
        <authorList>
            <person name="Uek A."/>
            <person name="Tonouchi A."/>
        </authorList>
    </citation>
    <scope>NUCLEOTIDE SEQUENCE [LARGE SCALE GENOMIC DNA]</scope>
    <source>
        <strain evidence="1 2">CTTW</strain>
    </source>
</reference>
<accession>A0A7I8DQ71</accession>
<keyword evidence="2" id="KW-1185">Reference proteome</keyword>
<organism evidence="1 2">
    <name type="scientific">Anaerocolumna chitinilytica</name>
    <dbReference type="NCBI Taxonomy" id="1727145"/>
    <lineage>
        <taxon>Bacteria</taxon>
        <taxon>Bacillati</taxon>
        <taxon>Bacillota</taxon>
        <taxon>Clostridia</taxon>
        <taxon>Lachnospirales</taxon>
        <taxon>Lachnospiraceae</taxon>
        <taxon>Anaerocolumna</taxon>
    </lineage>
</organism>
<dbReference type="SUPFAM" id="SSF69304">
    <property type="entry name" value="Tricorn protease N-terminal domain"/>
    <property type="match status" value="1"/>
</dbReference>
<dbReference type="AlphaFoldDB" id="A0A7I8DQ71"/>
<gene>
    <name evidence="1" type="ORF">bsdcttw_36210</name>
</gene>
<evidence type="ECO:0000313" key="2">
    <source>
        <dbReference type="Proteomes" id="UP000515703"/>
    </source>
</evidence>
<protein>
    <recommendedName>
        <fullName evidence="3">DUF5050 domain-containing protein</fullName>
    </recommendedName>
</protein>
<reference evidence="1 2" key="2">
    <citation type="submission" date="2020-08" db="EMBL/GenBank/DDBJ databases">
        <authorList>
            <person name="Ueki A."/>
            <person name="Tonouchi A."/>
        </authorList>
    </citation>
    <scope>NUCLEOTIDE SEQUENCE [LARGE SCALE GENOMIC DNA]</scope>
    <source>
        <strain evidence="1 2">CTTW</strain>
    </source>
</reference>
<sequence length="409" mass="46948">MNTITKRIRNFIIILLITVFFLPNNAMITSAATNKTVYEYSPMLEDKGDIYYIQRVEGDVYSYDIYQLEVATGNKTRLLTSKNDILGMMIHNNSLYYTCYNGEKDTYQTSTVSIDTKEQKTICDGYFLYLDDSSIYYTVMNGEESKLYKRNYESAEATLIFTGNENFNFVKAIDNTLYFSQFKEGSSQLTLYTLMSGQTKLSVLTTDKIASDEPGIPKVSDVVKLNGDIYYQYGTYQGSGNYWYGTLKKLDSNTNKKSVIVKQLYEDRIYYNEKGIFNNGTESSEKRYIYNVMTGKTSTYSYKTTGTESFNILGDKTYCAKADGKESIRVSRFTSGTNKKGFIKSFITISYKQNKKYDYYASVKKLGDYLLIPVTCMDYNDASYGWRGRYVGITWYVADSTGKILTQFK</sequence>
<dbReference type="EMBL" id="AP023368">
    <property type="protein sequence ID" value="BCK00581.1"/>
    <property type="molecule type" value="Genomic_DNA"/>
</dbReference>
<dbReference type="KEGG" id="acht:bsdcttw_36210"/>
<dbReference type="Proteomes" id="UP000515703">
    <property type="component" value="Chromosome"/>
</dbReference>
<name>A0A7I8DQ71_9FIRM</name>
<dbReference type="RefSeq" id="WP_185256238.1">
    <property type="nucleotide sequence ID" value="NZ_AP023368.1"/>
</dbReference>
<proteinExistence type="predicted"/>
<evidence type="ECO:0008006" key="3">
    <source>
        <dbReference type="Google" id="ProtNLM"/>
    </source>
</evidence>